<evidence type="ECO:0000313" key="1">
    <source>
        <dbReference type="EMBL" id="QUC08454.1"/>
    </source>
</evidence>
<dbReference type="EMBL" id="CP072384">
    <property type="protein sequence ID" value="QUC08454.1"/>
    <property type="molecule type" value="Genomic_DNA"/>
</dbReference>
<accession>A0ABX7Y5G6</accession>
<name>A0ABX7Y5G6_9ACTN</name>
<protein>
    <submittedName>
        <fullName evidence="1">Uncharacterized protein</fullName>
    </submittedName>
</protein>
<evidence type="ECO:0000313" key="2">
    <source>
        <dbReference type="Proteomes" id="UP000678513"/>
    </source>
</evidence>
<sequence length="100" mass="11318">MGKNGDSDVHSVASDIQRLMNRLDRDIEEAVAYWHGVRDTWPDSEADDAGRSIKVASRYIETLLKSAMSVHQASRSLAEITKVISERIDFLEEKVERLSN</sequence>
<reference evidence="1 2" key="1">
    <citation type="submission" date="2021-03" db="EMBL/GenBank/DDBJ databases">
        <title>Human Oral Microbial Genomes.</title>
        <authorList>
            <person name="Johnston C.D."/>
            <person name="Chen T."/>
            <person name="Dewhirst F.E."/>
        </authorList>
    </citation>
    <scope>NUCLEOTIDE SEQUENCE [LARGE SCALE GENOMIC DNA]</scope>
    <source>
        <strain evidence="1 2">DSMZ 100122</strain>
    </source>
</reference>
<proteinExistence type="predicted"/>
<gene>
    <name evidence="1" type="ORF">J5A65_01500</name>
</gene>
<keyword evidence="2" id="KW-1185">Reference proteome</keyword>
<dbReference type="RefSeq" id="WP_212324389.1">
    <property type="nucleotide sequence ID" value="NZ_AP024463.1"/>
</dbReference>
<dbReference type="Proteomes" id="UP000678513">
    <property type="component" value="Chromosome"/>
</dbReference>
<organism evidence="1 2">
    <name type="scientific">Arachnia rubra</name>
    <dbReference type="NCBI Taxonomy" id="1547448"/>
    <lineage>
        <taxon>Bacteria</taxon>
        <taxon>Bacillati</taxon>
        <taxon>Actinomycetota</taxon>
        <taxon>Actinomycetes</taxon>
        <taxon>Propionibacteriales</taxon>
        <taxon>Propionibacteriaceae</taxon>
        <taxon>Arachnia</taxon>
    </lineage>
</organism>